<dbReference type="STRING" id="314230.DSM3645_28267"/>
<name>A3ZP06_9BACT</name>
<comment type="caution">
    <text evidence="1">The sequence shown here is derived from an EMBL/GenBank/DDBJ whole genome shotgun (WGS) entry which is preliminary data.</text>
</comment>
<gene>
    <name evidence="1" type="ORF">DSM3645_28267</name>
</gene>
<protein>
    <submittedName>
        <fullName evidence="1">Uncharacterized protein</fullName>
    </submittedName>
</protein>
<dbReference type="EMBL" id="AANZ01000004">
    <property type="protein sequence ID" value="EAQ81553.1"/>
    <property type="molecule type" value="Genomic_DNA"/>
</dbReference>
<reference evidence="1 2" key="1">
    <citation type="submission" date="2006-02" db="EMBL/GenBank/DDBJ databases">
        <authorList>
            <person name="Amann R."/>
            <person name="Ferriera S."/>
            <person name="Johnson J."/>
            <person name="Kravitz S."/>
            <person name="Halpern A."/>
            <person name="Remington K."/>
            <person name="Beeson K."/>
            <person name="Tran B."/>
            <person name="Rogers Y.-H."/>
            <person name="Friedman R."/>
            <person name="Venter J.C."/>
        </authorList>
    </citation>
    <scope>NUCLEOTIDE SEQUENCE [LARGE SCALE GENOMIC DNA]</scope>
    <source>
        <strain evidence="1 2">DSM 3645</strain>
    </source>
</reference>
<dbReference type="Proteomes" id="UP000004358">
    <property type="component" value="Unassembled WGS sequence"/>
</dbReference>
<organism evidence="1 2">
    <name type="scientific">Blastopirellula marina DSM 3645</name>
    <dbReference type="NCBI Taxonomy" id="314230"/>
    <lineage>
        <taxon>Bacteria</taxon>
        <taxon>Pseudomonadati</taxon>
        <taxon>Planctomycetota</taxon>
        <taxon>Planctomycetia</taxon>
        <taxon>Pirellulales</taxon>
        <taxon>Pirellulaceae</taxon>
        <taxon>Blastopirellula</taxon>
    </lineage>
</organism>
<accession>A3ZP06</accession>
<sequence length="25" mass="3153">MCLFTLQDLRNQEYMKVKKHRLLML</sequence>
<evidence type="ECO:0000313" key="2">
    <source>
        <dbReference type="Proteomes" id="UP000004358"/>
    </source>
</evidence>
<proteinExistence type="predicted"/>
<dbReference type="AlphaFoldDB" id="A3ZP06"/>
<dbReference type="HOGENOM" id="CLU_3418752_0_0_0"/>
<evidence type="ECO:0000313" key="1">
    <source>
        <dbReference type="EMBL" id="EAQ81553.1"/>
    </source>
</evidence>